<keyword evidence="1" id="KW-0732">Signal</keyword>
<dbReference type="AlphaFoldDB" id="A0A3N4IHC2"/>
<dbReference type="Proteomes" id="UP000275078">
    <property type="component" value="Unassembled WGS sequence"/>
</dbReference>
<sequence length="438" mass="49576">MRRSQCIWVSFIFAVWAATSIAHPHNNAIHNPLQRRQPVLAKRFVNIPGPPEADLFYKSKPQKQHTKLYPQYPNGIDDPVDSGSWLMDFASKIAPYWTYLETPWKPCQRAEGWGPLWKDKDSEDSTDKCVPSCKDIHSHTRLGFFANCTYVELCAFATFVLPDSQCPGRVNSYKMRCSISNQAELFSSWQYNLFASTIIRPEQQKEYEDVVKGMSEGSHITPAECSERTSARLRLARRQEAGTPAAPIAQYPQTSDLDRRIPSIETGLILYTSQGNNLSKRGYEYRKYLDGANLFRPYIIIGPGHPMCQVAKEPNPPLPLGLVYRSGFCPFSCEAWHVESHIAQYIRPQTIDKRITICRFSVLTKDYPDERCPGIGSAVENCPSNEEQLVATIKGQLGMTDEEVKALLKKEREIPLPCSSQDQGTWEDCKGGSILDLI</sequence>
<organism evidence="2 3">
    <name type="scientific">Ascobolus immersus RN42</name>
    <dbReference type="NCBI Taxonomy" id="1160509"/>
    <lineage>
        <taxon>Eukaryota</taxon>
        <taxon>Fungi</taxon>
        <taxon>Dikarya</taxon>
        <taxon>Ascomycota</taxon>
        <taxon>Pezizomycotina</taxon>
        <taxon>Pezizomycetes</taxon>
        <taxon>Pezizales</taxon>
        <taxon>Ascobolaceae</taxon>
        <taxon>Ascobolus</taxon>
    </lineage>
</organism>
<name>A0A3N4IHC2_ASCIM</name>
<evidence type="ECO:0000313" key="3">
    <source>
        <dbReference type="Proteomes" id="UP000275078"/>
    </source>
</evidence>
<gene>
    <name evidence="2" type="ORF">BJ508DRAFT_178098</name>
</gene>
<dbReference type="EMBL" id="ML119653">
    <property type="protein sequence ID" value="RPA85542.1"/>
    <property type="molecule type" value="Genomic_DNA"/>
</dbReference>
<protein>
    <submittedName>
        <fullName evidence="2">Uncharacterized protein</fullName>
    </submittedName>
</protein>
<evidence type="ECO:0000313" key="2">
    <source>
        <dbReference type="EMBL" id="RPA85542.1"/>
    </source>
</evidence>
<feature type="chain" id="PRO_5018266341" evidence="1">
    <location>
        <begin position="23"/>
        <end position="438"/>
    </location>
</feature>
<accession>A0A3N4IHC2</accession>
<feature type="signal peptide" evidence="1">
    <location>
        <begin position="1"/>
        <end position="22"/>
    </location>
</feature>
<proteinExistence type="predicted"/>
<reference evidence="2 3" key="1">
    <citation type="journal article" date="2018" name="Nat. Ecol. Evol.">
        <title>Pezizomycetes genomes reveal the molecular basis of ectomycorrhizal truffle lifestyle.</title>
        <authorList>
            <person name="Murat C."/>
            <person name="Payen T."/>
            <person name="Noel B."/>
            <person name="Kuo A."/>
            <person name="Morin E."/>
            <person name="Chen J."/>
            <person name="Kohler A."/>
            <person name="Krizsan K."/>
            <person name="Balestrini R."/>
            <person name="Da Silva C."/>
            <person name="Montanini B."/>
            <person name="Hainaut M."/>
            <person name="Levati E."/>
            <person name="Barry K.W."/>
            <person name="Belfiori B."/>
            <person name="Cichocki N."/>
            <person name="Clum A."/>
            <person name="Dockter R.B."/>
            <person name="Fauchery L."/>
            <person name="Guy J."/>
            <person name="Iotti M."/>
            <person name="Le Tacon F."/>
            <person name="Lindquist E.A."/>
            <person name="Lipzen A."/>
            <person name="Malagnac F."/>
            <person name="Mello A."/>
            <person name="Molinier V."/>
            <person name="Miyauchi S."/>
            <person name="Poulain J."/>
            <person name="Riccioni C."/>
            <person name="Rubini A."/>
            <person name="Sitrit Y."/>
            <person name="Splivallo R."/>
            <person name="Traeger S."/>
            <person name="Wang M."/>
            <person name="Zifcakova L."/>
            <person name="Wipf D."/>
            <person name="Zambonelli A."/>
            <person name="Paolocci F."/>
            <person name="Nowrousian M."/>
            <person name="Ottonello S."/>
            <person name="Baldrian P."/>
            <person name="Spatafora J.W."/>
            <person name="Henrissat B."/>
            <person name="Nagy L.G."/>
            <person name="Aury J.M."/>
            <person name="Wincker P."/>
            <person name="Grigoriev I.V."/>
            <person name="Bonfante P."/>
            <person name="Martin F.M."/>
        </authorList>
    </citation>
    <scope>NUCLEOTIDE SEQUENCE [LARGE SCALE GENOMIC DNA]</scope>
    <source>
        <strain evidence="2 3">RN42</strain>
    </source>
</reference>
<evidence type="ECO:0000256" key="1">
    <source>
        <dbReference type="SAM" id="SignalP"/>
    </source>
</evidence>
<keyword evidence="3" id="KW-1185">Reference proteome</keyword>